<accession>A0A7T7S209</accession>
<dbReference type="PANTHER" id="PTHR42307:SF2">
    <property type="entry name" value="PUP DEAMIDASE_DEPUPYLASE"/>
    <property type="match status" value="1"/>
</dbReference>
<dbReference type="Proteomes" id="UP000595895">
    <property type="component" value="Chromosome"/>
</dbReference>
<dbReference type="GO" id="GO:0005524">
    <property type="term" value="F:ATP binding"/>
    <property type="evidence" value="ECO:0007669"/>
    <property type="project" value="TreeGrafter"/>
</dbReference>
<gene>
    <name evidence="1" type="ORF">JG540_07855</name>
</gene>
<keyword evidence="2" id="KW-1185">Reference proteome</keyword>
<dbReference type="AlphaFoldDB" id="A0A7T7S209"/>
<dbReference type="GO" id="GO:0000502">
    <property type="term" value="C:proteasome complex"/>
    <property type="evidence" value="ECO:0007669"/>
    <property type="project" value="UniProtKB-KW"/>
</dbReference>
<evidence type="ECO:0000313" key="1">
    <source>
        <dbReference type="EMBL" id="QQM66959.1"/>
    </source>
</evidence>
<dbReference type="GO" id="GO:0019941">
    <property type="term" value="P:modification-dependent protein catabolic process"/>
    <property type="evidence" value="ECO:0007669"/>
    <property type="project" value="InterPro"/>
</dbReference>
<organism evidence="1 2">
    <name type="scientific">Actinomyces weissii</name>
    <dbReference type="NCBI Taxonomy" id="675090"/>
    <lineage>
        <taxon>Bacteria</taxon>
        <taxon>Bacillati</taxon>
        <taxon>Actinomycetota</taxon>
        <taxon>Actinomycetes</taxon>
        <taxon>Actinomycetales</taxon>
        <taxon>Actinomycetaceae</taxon>
        <taxon>Actinomyces</taxon>
    </lineage>
</organism>
<dbReference type="PANTHER" id="PTHR42307">
    <property type="entry name" value="PUP DEAMIDASE/DEPUPYLASE"/>
    <property type="match status" value="1"/>
</dbReference>
<dbReference type="RefSeq" id="WP_200275147.1">
    <property type="nucleotide sequence ID" value="NZ_CP066802.1"/>
</dbReference>
<sequence>MKGSPAGPLHRVVGIETEYGVTSTSLGPGAAGVPLSVEEAVQEVFRPVESPRSGTHRFTTAGARLYVDVGSHPEYAGPECLWASDVVAQDLAGDALLADLTQAANERLAPAGVRVHVLKSNTDAWGSTFGCHENYQVARGTRLPLPGLVGFLAARQVLTGAGALPALGTALPARGEEVPAPGLPLWPLRYSARAEHISAVSSADPTHERAFVNTRDEPHADPARWRRLHVVAGDSAMSPWGTAVKVVLLDAVLTLVEQEGWDLAECELLDPVQAARTWNLAPATLCPRRGGRPPLACPDLLELVLERLAGAPGLGTDALTKEVLELARRGAQALRTGEAAPVSTELDWAVKHRVLSRVAQRAPQGWADPQVRRAELAYHDLSRSTGLREALSAAGLMRPLVPADVVAAARTQPPGGTRAGLRGRVVEACERTGRALSVGWAHVRLDEPPQPQIDLPDPRCSQDEAVEALLARIEALGEAPRRAPGR</sequence>
<dbReference type="EMBL" id="CP066802">
    <property type="protein sequence ID" value="QQM66959.1"/>
    <property type="molecule type" value="Genomic_DNA"/>
</dbReference>
<dbReference type="GO" id="GO:0010498">
    <property type="term" value="P:proteasomal protein catabolic process"/>
    <property type="evidence" value="ECO:0007669"/>
    <property type="project" value="InterPro"/>
</dbReference>
<dbReference type="KEGG" id="awe:JG540_07855"/>
<dbReference type="InterPro" id="IPR004347">
    <property type="entry name" value="Pup_ligase/deamidase"/>
</dbReference>
<dbReference type="Pfam" id="PF03136">
    <property type="entry name" value="Pup_ligase"/>
    <property type="match status" value="1"/>
</dbReference>
<reference evidence="1 2" key="1">
    <citation type="submission" date="2020-12" db="EMBL/GenBank/DDBJ databases">
        <authorList>
            <person name="Zhou J."/>
        </authorList>
    </citation>
    <scope>NUCLEOTIDE SEQUENCE [LARGE SCALE GENOMIC DNA]</scope>
    <source>
        <strain evidence="1 2">CCUG 61299</strain>
    </source>
</reference>
<dbReference type="GO" id="GO:0070490">
    <property type="term" value="P:protein pupylation"/>
    <property type="evidence" value="ECO:0007669"/>
    <property type="project" value="TreeGrafter"/>
</dbReference>
<keyword evidence="1" id="KW-0647">Proteasome</keyword>
<name>A0A7T7S209_9ACTO</name>
<protein>
    <submittedName>
        <fullName evidence="1">Proteasome accessory factor PafA2 family protein</fullName>
    </submittedName>
</protein>
<proteinExistence type="predicted"/>
<evidence type="ECO:0000313" key="2">
    <source>
        <dbReference type="Proteomes" id="UP000595895"/>
    </source>
</evidence>